<reference evidence="2" key="3">
    <citation type="submission" date="2023-05" db="EMBL/GenBank/DDBJ databases">
        <authorList>
            <person name="Smith C.H."/>
        </authorList>
    </citation>
    <scope>NUCLEOTIDE SEQUENCE</scope>
    <source>
        <strain evidence="2">CHS0354</strain>
        <tissue evidence="2">Mantle</tissue>
    </source>
</reference>
<keyword evidence="1" id="KW-1133">Transmembrane helix</keyword>
<sequence>MDLKRWRHVILIWVCLEVICFGGIHYGWGTLVYILKDEGIHEDLCIDEARDGKNTTNSTAAVSVHCPDQDARFNLYYSVATSAVVVFLILGGPLFSKFGTRIVRLVFTCVFWVGCLMIAFTTTVTPWLICPGLLFVAGGGFVFILTSSQVANLYTKRSSTVLGILNGLMDSSSVIQQAVKLAYEVGIRRRMAYFFILGISGMSVISTFVFFPKAFIKRKLETKKMKSLEDLTQQSREEINHDHGKMRSYLCDPLYISHVVWFTILYFRFNYFIGTVNSYIKIVTDYNAEKVSYFTNVLSYTMFSGVIASLCAGLMYDQEKRRYSSCISEIKRKLMPAFVPMVMCTTLQTILSAFVFVRNENVLYASFIIFTIFRSCLFSVALTFVAEMFPTQAFGTLYSVLVTCGGVASLVQFGLYSWSQSYRSAFTHVNILMLILSTLAFIHPSIVWLKCRESKKQVYYHGKTNKLDAREEVFTVL</sequence>
<organism evidence="2 3">
    <name type="scientific">Potamilus streckersoni</name>
    <dbReference type="NCBI Taxonomy" id="2493646"/>
    <lineage>
        <taxon>Eukaryota</taxon>
        <taxon>Metazoa</taxon>
        <taxon>Spiralia</taxon>
        <taxon>Lophotrochozoa</taxon>
        <taxon>Mollusca</taxon>
        <taxon>Bivalvia</taxon>
        <taxon>Autobranchia</taxon>
        <taxon>Heteroconchia</taxon>
        <taxon>Palaeoheterodonta</taxon>
        <taxon>Unionida</taxon>
        <taxon>Unionoidea</taxon>
        <taxon>Unionidae</taxon>
        <taxon>Ambleminae</taxon>
        <taxon>Lampsilini</taxon>
        <taxon>Potamilus</taxon>
    </lineage>
</organism>
<accession>A0AAE0S7M6</accession>
<feature type="transmembrane region" description="Helical" evidence="1">
    <location>
        <begin position="254"/>
        <end position="273"/>
    </location>
</feature>
<dbReference type="AlphaFoldDB" id="A0AAE0S7M6"/>
<feature type="transmembrane region" description="Helical" evidence="1">
    <location>
        <begin position="397"/>
        <end position="419"/>
    </location>
</feature>
<dbReference type="GO" id="GO:0022857">
    <property type="term" value="F:transmembrane transporter activity"/>
    <property type="evidence" value="ECO:0007669"/>
    <property type="project" value="InterPro"/>
</dbReference>
<dbReference type="InterPro" id="IPR011701">
    <property type="entry name" value="MFS"/>
</dbReference>
<gene>
    <name evidence="2" type="ORF">CHS0354_039159</name>
</gene>
<feature type="transmembrane region" description="Helical" evidence="1">
    <location>
        <begin position="9"/>
        <end position="28"/>
    </location>
</feature>
<dbReference type="PANTHER" id="PTHR20765:SF1">
    <property type="entry name" value="EQUILIBRATIVE NUCLEOBASE TRANSPORTER 1"/>
    <property type="match status" value="1"/>
</dbReference>
<reference evidence="2" key="1">
    <citation type="journal article" date="2021" name="Genome Biol. Evol.">
        <title>A High-Quality Reference Genome for a Parasitic Bivalve with Doubly Uniparental Inheritance (Bivalvia: Unionida).</title>
        <authorList>
            <person name="Smith C.H."/>
        </authorList>
    </citation>
    <scope>NUCLEOTIDE SEQUENCE</scope>
    <source>
        <strain evidence="2">CHS0354</strain>
    </source>
</reference>
<feature type="transmembrane region" description="Helical" evidence="1">
    <location>
        <begin position="363"/>
        <end position="385"/>
    </location>
</feature>
<keyword evidence="3" id="KW-1185">Reference proteome</keyword>
<dbReference type="SUPFAM" id="SSF103473">
    <property type="entry name" value="MFS general substrate transporter"/>
    <property type="match status" value="1"/>
</dbReference>
<feature type="transmembrane region" description="Helical" evidence="1">
    <location>
        <begin position="293"/>
        <end position="316"/>
    </location>
</feature>
<dbReference type="InterPro" id="IPR027197">
    <property type="entry name" value="SLC43A3"/>
</dbReference>
<dbReference type="EMBL" id="JAEAOA010002287">
    <property type="protein sequence ID" value="KAK3586689.1"/>
    <property type="molecule type" value="Genomic_DNA"/>
</dbReference>
<keyword evidence="1" id="KW-0472">Membrane</keyword>
<dbReference type="Gene3D" id="1.20.1250.20">
    <property type="entry name" value="MFS general substrate transporter like domains"/>
    <property type="match status" value="2"/>
</dbReference>
<reference evidence="2" key="2">
    <citation type="journal article" date="2021" name="Genome Biol. Evol.">
        <title>Developing a high-quality reference genome for a parasitic bivalve with doubly uniparental inheritance (Bivalvia: Unionida).</title>
        <authorList>
            <person name="Smith C.H."/>
        </authorList>
    </citation>
    <scope>NUCLEOTIDE SEQUENCE</scope>
    <source>
        <strain evidence="2">CHS0354</strain>
        <tissue evidence="2">Mantle</tissue>
    </source>
</reference>
<evidence type="ECO:0000256" key="1">
    <source>
        <dbReference type="SAM" id="Phobius"/>
    </source>
</evidence>
<feature type="transmembrane region" description="Helical" evidence="1">
    <location>
        <begin position="126"/>
        <end position="147"/>
    </location>
</feature>
<dbReference type="Pfam" id="PF07690">
    <property type="entry name" value="MFS_1"/>
    <property type="match status" value="1"/>
</dbReference>
<proteinExistence type="predicted"/>
<comment type="caution">
    <text evidence="2">The sequence shown here is derived from an EMBL/GenBank/DDBJ whole genome shotgun (WGS) entry which is preliminary data.</text>
</comment>
<feature type="transmembrane region" description="Helical" evidence="1">
    <location>
        <begin position="75"/>
        <end position="95"/>
    </location>
</feature>
<evidence type="ECO:0000313" key="2">
    <source>
        <dbReference type="EMBL" id="KAK3586689.1"/>
    </source>
</evidence>
<dbReference type="CDD" id="cd06174">
    <property type="entry name" value="MFS"/>
    <property type="match status" value="1"/>
</dbReference>
<dbReference type="InterPro" id="IPR036259">
    <property type="entry name" value="MFS_trans_sf"/>
</dbReference>
<feature type="transmembrane region" description="Helical" evidence="1">
    <location>
        <begin position="337"/>
        <end position="357"/>
    </location>
</feature>
<evidence type="ECO:0000313" key="3">
    <source>
        <dbReference type="Proteomes" id="UP001195483"/>
    </source>
</evidence>
<dbReference type="PANTHER" id="PTHR20765">
    <property type="entry name" value="SOLUTE CARRIER FAMILY 43 MEMBER 3-RELATED"/>
    <property type="match status" value="1"/>
</dbReference>
<feature type="transmembrane region" description="Helical" evidence="1">
    <location>
        <begin position="191"/>
        <end position="216"/>
    </location>
</feature>
<keyword evidence="1" id="KW-0812">Transmembrane</keyword>
<feature type="transmembrane region" description="Helical" evidence="1">
    <location>
        <begin position="102"/>
        <end position="120"/>
    </location>
</feature>
<feature type="transmembrane region" description="Helical" evidence="1">
    <location>
        <begin position="431"/>
        <end position="449"/>
    </location>
</feature>
<name>A0AAE0S7M6_9BIVA</name>
<dbReference type="Proteomes" id="UP001195483">
    <property type="component" value="Unassembled WGS sequence"/>
</dbReference>
<protein>
    <submittedName>
        <fullName evidence="2">Uncharacterized protein</fullName>
    </submittedName>
</protein>